<comment type="caution">
    <text evidence="2">The sequence shown here is derived from an EMBL/GenBank/DDBJ whole genome shotgun (WGS) entry which is preliminary data.</text>
</comment>
<evidence type="ECO:0000256" key="1">
    <source>
        <dbReference type="SAM" id="MobiDB-lite"/>
    </source>
</evidence>
<dbReference type="AlphaFoldDB" id="A0A4R2PSS5"/>
<evidence type="ECO:0000313" key="2">
    <source>
        <dbReference type="EMBL" id="TCP38919.1"/>
    </source>
</evidence>
<evidence type="ECO:0000313" key="3">
    <source>
        <dbReference type="Proteomes" id="UP000294835"/>
    </source>
</evidence>
<name>A0A4R2PSS5_9RHOB</name>
<dbReference type="RefSeq" id="WP_132465567.1">
    <property type="nucleotide sequence ID" value="NZ_SLXP01000016.1"/>
</dbReference>
<dbReference type="OrthoDB" id="9773411at2"/>
<reference evidence="2 3" key="1">
    <citation type="submission" date="2019-03" db="EMBL/GenBank/DDBJ databases">
        <title>Genomic Encyclopedia of Type Strains, Phase IV (KMG-IV): sequencing the most valuable type-strain genomes for metagenomic binning, comparative biology and taxonomic classification.</title>
        <authorList>
            <person name="Goeker M."/>
        </authorList>
    </citation>
    <scope>NUCLEOTIDE SEQUENCE [LARGE SCALE GENOMIC DNA]</scope>
    <source>
        <strain evidence="2 3">DSM 18063</strain>
    </source>
</reference>
<protein>
    <submittedName>
        <fullName evidence="2">Uncharacterized protein</fullName>
    </submittedName>
</protein>
<dbReference type="EMBL" id="SLXP01000016">
    <property type="protein sequence ID" value="TCP38919.1"/>
    <property type="molecule type" value="Genomic_DNA"/>
</dbReference>
<sequence length="113" mass="11228">MTGLSILEIAPGGTLGDVSDAISAGLIHDVTTVGLVPGSVQILDDSVRPGGFTGPLFDRPDTNRAPLAASFTDLARGEEFTIAITHMKSKGGIGTGDDADAGGASGPPDRAPG</sequence>
<feature type="region of interest" description="Disordered" evidence="1">
    <location>
        <begin position="89"/>
        <end position="113"/>
    </location>
</feature>
<proteinExistence type="predicted"/>
<accession>A0A4R2PSS5</accession>
<gene>
    <name evidence="2" type="ORF">EV662_11673</name>
</gene>
<keyword evidence="3" id="KW-1185">Reference proteome</keyword>
<organism evidence="2 3">
    <name type="scientific">Rhodovulum marinum</name>
    <dbReference type="NCBI Taxonomy" id="320662"/>
    <lineage>
        <taxon>Bacteria</taxon>
        <taxon>Pseudomonadati</taxon>
        <taxon>Pseudomonadota</taxon>
        <taxon>Alphaproteobacteria</taxon>
        <taxon>Rhodobacterales</taxon>
        <taxon>Paracoccaceae</taxon>
        <taxon>Rhodovulum</taxon>
    </lineage>
</organism>
<dbReference type="Proteomes" id="UP000294835">
    <property type="component" value="Unassembled WGS sequence"/>
</dbReference>